<dbReference type="AlphaFoldDB" id="A0AA88XNK7"/>
<evidence type="ECO:0000256" key="3">
    <source>
        <dbReference type="ARBA" id="ARBA00019664"/>
    </source>
</evidence>
<feature type="compositionally biased region" description="Polar residues" evidence="10">
    <location>
        <begin position="8"/>
        <end position="22"/>
    </location>
</feature>
<gene>
    <name evidence="11" type="ORF">FSP39_008324</name>
</gene>
<dbReference type="PANTHER" id="PTHR31705">
    <property type="entry name" value="MEDIATOR OF RNA POLYMERASE II TRANSCRIPTION SUBUNIT 30"/>
    <property type="match status" value="1"/>
</dbReference>
<protein>
    <recommendedName>
        <fullName evidence="3">Mediator of RNA polymerase II transcription subunit 30</fullName>
    </recommendedName>
    <alternativeName>
        <fullName evidence="9">Mediator complex subunit 30</fullName>
    </alternativeName>
</protein>
<keyword evidence="12" id="KW-1185">Reference proteome</keyword>
<comment type="similarity">
    <text evidence="2">Belongs to the Mediator complex subunit 30 family.</text>
</comment>
<dbReference type="InterPro" id="IPR021019">
    <property type="entry name" value="Mediator_Med30_met"/>
</dbReference>
<evidence type="ECO:0000313" key="11">
    <source>
        <dbReference type="EMBL" id="KAK3087609.1"/>
    </source>
</evidence>
<keyword evidence="6" id="KW-0804">Transcription</keyword>
<sequence>MAAPGGQFNPNIMSQQSPGQPYSTSGMMSASQQGMMSGSQPGLNVQGQQGMMGVNQQTMGTGQHGMMGGSQHGMMGGSHGNIQSGQQQSMMVGSQQGIMGSQQSMSSNTQQSMLGSQTTMSGSSQQGVMGAHQQSMLGTGGQVTVTGSGQQSMSGSSQQGIMGTHQQGMMGSAQQAQISGQLGTTMHQSAQLISPTKEINTITMCKKGQECVQDIVAKVMEIFKYLQTKSNPLPNGVNIHSNVLQERRNKLNEQLEQLSILFKKLRIFYDKVNEVCPEEPSEETVIPYIGQPLTDSPPHSVDHYKCRIVMEEKRELAEQLVMKNRQLKAIIDKMRTIVWEINTMLVMRKT</sequence>
<feature type="compositionally biased region" description="Low complexity" evidence="10">
    <location>
        <begin position="23"/>
        <end position="45"/>
    </location>
</feature>
<evidence type="ECO:0000256" key="10">
    <source>
        <dbReference type="SAM" id="MobiDB-lite"/>
    </source>
</evidence>
<keyword evidence="7" id="KW-0539">Nucleus</keyword>
<dbReference type="EMBL" id="VSWD01000011">
    <property type="protein sequence ID" value="KAK3087609.1"/>
    <property type="molecule type" value="Genomic_DNA"/>
</dbReference>
<dbReference type="GO" id="GO:0016592">
    <property type="term" value="C:mediator complex"/>
    <property type="evidence" value="ECO:0007669"/>
    <property type="project" value="TreeGrafter"/>
</dbReference>
<evidence type="ECO:0000256" key="5">
    <source>
        <dbReference type="ARBA" id="ARBA00023159"/>
    </source>
</evidence>
<feature type="region of interest" description="Disordered" evidence="10">
    <location>
        <begin position="1"/>
        <end position="45"/>
    </location>
</feature>
<evidence type="ECO:0000256" key="2">
    <source>
        <dbReference type="ARBA" id="ARBA00010606"/>
    </source>
</evidence>
<evidence type="ECO:0000256" key="4">
    <source>
        <dbReference type="ARBA" id="ARBA00023015"/>
    </source>
</evidence>
<comment type="function">
    <text evidence="8">Component of the Mediator complex, a coactivator involved in the regulated transcription of nearly all RNA polymerase II-dependent genes. Mediator functions as a bridge to convey information from gene-specific regulatory proteins to the basal RNA polymerase II transcription machinery. Mediator is recruited to promoters by direct interactions with regulatory proteins and serves as a scaffold for the assembly of a functional preinitiation complex with RNA polymerase II and the general transcription factors.</text>
</comment>
<organism evidence="11 12">
    <name type="scientific">Pinctada imbricata</name>
    <name type="common">Atlantic pearl-oyster</name>
    <name type="synonym">Pinctada martensii</name>
    <dbReference type="NCBI Taxonomy" id="66713"/>
    <lineage>
        <taxon>Eukaryota</taxon>
        <taxon>Metazoa</taxon>
        <taxon>Spiralia</taxon>
        <taxon>Lophotrochozoa</taxon>
        <taxon>Mollusca</taxon>
        <taxon>Bivalvia</taxon>
        <taxon>Autobranchia</taxon>
        <taxon>Pteriomorphia</taxon>
        <taxon>Pterioida</taxon>
        <taxon>Pterioidea</taxon>
        <taxon>Pteriidae</taxon>
        <taxon>Pinctada</taxon>
    </lineage>
</organism>
<dbReference type="GO" id="GO:0045893">
    <property type="term" value="P:positive regulation of DNA-templated transcription"/>
    <property type="evidence" value="ECO:0007669"/>
    <property type="project" value="TreeGrafter"/>
</dbReference>
<reference evidence="11" key="1">
    <citation type="submission" date="2019-08" db="EMBL/GenBank/DDBJ databases">
        <title>The improved chromosome-level genome for the pearl oyster Pinctada fucata martensii using PacBio sequencing and Hi-C.</title>
        <authorList>
            <person name="Zheng Z."/>
        </authorList>
    </citation>
    <scope>NUCLEOTIDE SEQUENCE</scope>
    <source>
        <strain evidence="11">ZZ-2019</strain>
        <tissue evidence="11">Adductor muscle</tissue>
    </source>
</reference>
<evidence type="ECO:0000256" key="8">
    <source>
        <dbReference type="ARBA" id="ARBA00025687"/>
    </source>
</evidence>
<evidence type="ECO:0000256" key="7">
    <source>
        <dbReference type="ARBA" id="ARBA00023242"/>
    </source>
</evidence>
<evidence type="ECO:0000256" key="9">
    <source>
        <dbReference type="ARBA" id="ARBA00031981"/>
    </source>
</evidence>
<evidence type="ECO:0000313" key="12">
    <source>
        <dbReference type="Proteomes" id="UP001186944"/>
    </source>
</evidence>
<dbReference type="PANTHER" id="PTHR31705:SF4">
    <property type="entry name" value="MEDIATOR OF RNA POLYMERASE II TRANSCRIPTION SUBUNIT 30"/>
    <property type="match status" value="1"/>
</dbReference>
<feature type="region of interest" description="Disordered" evidence="10">
    <location>
        <begin position="145"/>
        <end position="164"/>
    </location>
</feature>
<keyword evidence="5" id="KW-0010">Activator</keyword>
<dbReference type="GO" id="GO:0003712">
    <property type="term" value="F:transcription coregulator activity"/>
    <property type="evidence" value="ECO:0007669"/>
    <property type="project" value="TreeGrafter"/>
</dbReference>
<name>A0AA88XNK7_PINIB</name>
<comment type="caution">
    <text evidence="11">The sequence shown here is derived from an EMBL/GenBank/DDBJ whole genome shotgun (WGS) entry which is preliminary data.</text>
</comment>
<dbReference type="Proteomes" id="UP001186944">
    <property type="component" value="Unassembled WGS sequence"/>
</dbReference>
<evidence type="ECO:0000256" key="6">
    <source>
        <dbReference type="ARBA" id="ARBA00023163"/>
    </source>
</evidence>
<dbReference type="Pfam" id="PF11315">
    <property type="entry name" value="Med30"/>
    <property type="match status" value="1"/>
</dbReference>
<proteinExistence type="inferred from homology"/>
<keyword evidence="4" id="KW-0805">Transcription regulation</keyword>
<accession>A0AA88XNK7</accession>
<evidence type="ECO:0000256" key="1">
    <source>
        <dbReference type="ARBA" id="ARBA00004123"/>
    </source>
</evidence>
<comment type="subcellular location">
    <subcellularLocation>
        <location evidence="1">Nucleus</location>
    </subcellularLocation>
</comment>